<dbReference type="KEGG" id="more:E1B28_005587"/>
<keyword evidence="2" id="KW-1185">Reference proteome</keyword>
<gene>
    <name evidence="1" type="ORF">E1B28_005587</name>
</gene>
<evidence type="ECO:0000313" key="2">
    <source>
        <dbReference type="Proteomes" id="UP001049176"/>
    </source>
</evidence>
<organism evidence="1 2">
    <name type="scientific">Marasmius oreades</name>
    <name type="common">fairy-ring Marasmius</name>
    <dbReference type="NCBI Taxonomy" id="181124"/>
    <lineage>
        <taxon>Eukaryota</taxon>
        <taxon>Fungi</taxon>
        <taxon>Dikarya</taxon>
        <taxon>Basidiomycota</taxon>
        <taxon>Agaricomycotina</taxon>
        <taxon>Agaricomycetes</taxon>
        <taxon>Agaricomycetidae</taxon>
        <taxon>Agaricales</taxon>
        <taxon>Marasmiineae</taxon>
        <taxon>Marasmiaceae</taxon>
        <taxon>Marasmius</taxon>
    </lineage>
</organism>
<dbReference type="EMBL" id="CM032183">
    <property type="protein sequence ID" value="KAG7094771.1"/>
    <property type="molecule type" value="Genomic_DNA"/>
</dbReference>
<reference evidence="1" key="1">
    <citation type="journal article" date="2021" name="Genome Biol. Evol.">
        <title>The assembled and annotated genome of the fairy-ring fungus Marasmius oreades.</title>
        <authorList>
            <person name="Hiltunen M."/>
            <person name="Ament-Velasquez S.L."/>
            <person name="Johannesson H."/>
        </authorList>
    </citation>
    <scope>NUCLEOTIDE SEQUENCE</scope>
    <source>
        <strain evidence="1">03SP1</strain>
    </source>
</reference>
<evidence type="ECO:0000313" key="1">
    <source>
        <dbReference type="EMBL" id="KAG7094771.1"/>
    </source>
</evidence>
<dbReference type="GeneID" id="66074663"/>
<protein>
    <submittedName>
        <fullName evidence="1">Uncharacterized protein</fullName>
    </submittedName>
</protein>
<dbReference type="Proteomes" id="UP001049176">
    <property type="component" value="Chromosome 3"/>
</dbReference>
<comment type="caution">
    <text evidence="1">The sequence shown here is derived from an EMBL/GenBank/DDBJ whole genome shotgun (WGS) entry which is preliminary data.</text>
</comment>
<accession>A0A9P7UVS8</accession>
<dbReference type="AlphaFoldDB" id="A0A9P7UVS8"/>
<dbReference type="OrthoDB" id="2987506at2759"/>
<name>A0A9P7UVS8_9AGAR</name>
<dbReference type="RefSeq" id="XP_043011241.1">
    <property type="nucleotide sequence ID" value="XM_043150156.1"/>
</dbReference>
<proteinExistence type="predicted"/>
<sequence length="134" mass="15332">MSSHYRLTVFISEDAFPALKKAGYRLCIAKEVNGKYDVAFQTVKEIVYQNDFEFEERFRIFGTKQFEVGETAQPFTRRVPILSGREVTLDVDGAFSDVSGPVDPSKPFTVHNQILYGIGHLVQDTSRFNRLFDK</sequence>